<dbReference type="AlphaFoldDB" id="G0NQF4"/>
<dbReference type="HOGENOM" id="CLU_2335474_0_0_1"/>
<organism evidence="2">
    <name type="scientific">Caenorhabditis brenneri</name>
    <name type="common">Nematode worm</name>
    <dbReference type="NCBI Taxonomy" id="135651"/>
    <lineage>
        <taxon>Eukaryota</taxon>
        <taxon>Metazoa</taxon>
        <taxon>Ecdysozoa</taxon>
        <taxon>Nematoda</taxon>
        <taxon>Chromadorea</taxon>
        <taxon>Rhabditida</taxon>
        <taxon>Rhabditina</taxon>
        <taxon>Rhabditomorpha</taxon>
        <taxon>Rhabditoidea</taxon>
        <taxon>Rhabditidae</taxon>
        <taxon>Peloderinae</taxon>
        <taxon>Caenorhabditis</taxon>
    </lineage>
</organism>
<dbReference type="Proteomes" id="UP000008068">
    <property type="component" value="Unassembled WGS sequence"/>
</dbReference>
<dbReference type="InParanoid" id="G0NQF4"/>
<sequence>MYTCPFTKEKTAVHKYAKELHQEEIAGICEERDMKFEREDWRAVFAISKAINMKVEEWNERLKKLKRTHIPGPALDDNQRSHRICGKNDRWMGHEMDH</sequence>
<accession>G0NQF4</accession>
<evidence type="ECO:0000313" key="1">
    <source>
        <dbReference type="EMBL" id="EGT35609.1"/>
    </source>
</evidence>
<gene>
    <name evidence="1" type="ORF">CAEBREN_13218</name>
</gene>
<keyword evidence="2" id="KW-1185">Reference proteome</keyword>
<dbReference type="EMBL" id="GL379925">
    <property type="protein sequence ID" value="EGT35609.1"/>
    <property type="molecule type" value="Genomic_DNA"/>
</dbReference>
<protein>
    <submittedName>
        <fullName evidence="1">Uncharacterized protein</fullName>
    </submittedName>
</protein>
<proteinExistence type="predicted"/>
<name>G0NQF4_CAEBE</name>
<reference evidence="2" key="1">
    <citation type="submission" date="2011-07" db="EMBL/GenBank/DDBJ databases">
        <authorList>
            <consortium name="Caenorhabditis brenneri Sequencing and Analysis Consortium"/>
            <person name="Wilson R.K."/>
        </authorList>
    </citation>
    <scope>NUCLEOTIDE SEQUENCE [LARGE SCALE GENOMIC DNA]</scope>
    <source>
        <strain evidence="2">PB2801</strain>
    </source>
</reference>
<evidence type="ECO:0000313" key="2">
    <source>
        <dbReference type="Proteomes" id="UP000008068"/>
    </source>
</evidence>